<evidence type="ECO:0000256" key="6">
    <source>
        <dbReference type="SAM" id="MobiDB-lite"/>
    </source>
</evidence>
<evidence type="ECO:0000256" key="5">
    <source>
        <dbReference type="ARBA" id="ARBA00023136"/>
    </source>
</evidence>
<comment type="caution">
    <text evidence="9">The sequence shown here is derived from an EMBL/GenBank/DDBJ whole genome shotgun (WGS) entry which is preliminary data.</text>
</comment>
<evidence type="ECO:0000256" key="7">
    <source>
        <dbReference type="SAM" id="Phobius"/>
    </source>
</evidence>
<dbReference type="GeneID" id="64857630"/>
<dbReference type="OrthoDB" id="3257095at2759"/>
<feature type="region of interest" description="Disordered" evidence="6">
    <location>
        <begin position="557"/>
        <end position="602"/>
    </location>
</feature>
<keyword evidence="10" id="KW-1185">Reference proteome</keyword>
<feature type="transmembrane region" description="Helical" evidence="7">
    <location>
        <begin position="217"/>
        <end position="237"/>
    </location>
</feature>
<accession>A0A8H2VFI8</accession>
<feature type="transmembrane region" description="Helical" evidence="7">
    <location>
        <begin position="503"/>
        <end position="523"/>
    </location>
</feature>
<dbReference type="GO" id="GO:0022857">
    <property type="term" value="F:transmembrane transporter activity"/>
    <property type="evidence" value="ECO:0007669"/>
    <property type="project" value="UniProtKB-ARBA"/>
</dbReference>
<evidence type="ECO:0000313" key="9">
    <source>
        <dbReference type="EMBL" id="CAB4254630.1"/>
    </source>
</evidence>
<evidence type="ECO:0000313" key="10">
    <source>
        <dbReference type="Proteomes" id="UP000644660"/>
    </source>
</evidence>
<evidence type="ECO:0000256" key="1">
    <source>
        <dbReference type="ARBA" id="ARBA00004141"/>
    </source>
</evidence>
<name>A0A8H2VFI8_9SACH</name>
<organism evidence="9 10">
    <name type="scientific">Maudiozyma barnettii</name>
    <dbReference type="NCBI Taxonomy" id="61262"/>
    <lineage>
        <taxon>Eukaryota</taxon>
        <taxon>Fungi</taxon>
        <taxon>Dikarya</taxon>
        <taxon>Ascomycota</taxon>
        <taxon>Saccharomycotina</taxon>
        <taxon>Saccharomycetes</taxon>
        <taxon>Saccharomycetales</taxon>
        <taxon>Saccharomycetaceae</taxon>
        <taxon>Maudiozyma</taxon>
    </lineage>
</organism>
<feature type="transmembrane region" description="Helical" evidence="7">
    <location>
        <begin position="351"/>
        <end position="374"/>
    </location>
</feature>
<gene>
    <name evidence="9" type="ORF">KABA2_04S10626</name>
</gene>
<reference evidence="9 10" key="1">
    <citation type="submission" date="2020-05" db="EMBL/GenBank/DDBJ databases">
        <authorList>
            <person name="Casaregola S."/>
            <person name="Devillers H."/>
            <person name="Grondin C."/>
        </authorList>
    </citation>
    <scope>NUCLEOTIDE SEQUENCE [LARGE SCALE GENOMIC DNA]</scope>
    <source>
        <strain evidence="9 10">CLIB 1767</strain>
    </source>
</reference>
<feature type="transmembrane region" description="Helical" evidence="7">
    <location>
        <begin position="304"/>
        <end position="322"/>
    </location>
</feature>
<dbReference type="PIRSF" id="PIRSF006060">
    <property type="entry name" value="AA_transporter"/>
    <property type="match status" value="1"/>
</dbReference>
<feature type="transmembrane region" description="Helical" evidence="7">
    <location>
        <begin position="185"/>
        <end position="205"/>
    </location>
</feature>
<keyword evidence="4 7" id="KW-1133">Transmembrane helix</keyword>
<dbReference type="GO" id="GO:0016020">
    <property type="term" value="C:membrane"/>
    <property type="evidence" value="ECO:0007669"/>
    <property type="project" value="UniProtKB-SubCell"/>
</dbReference>
<feature type="transmembrane region" description="Helical" evidence="7">
    <location>
        <begin position="147"/>
        <end position="173"/>
    </location>
</feature>
<keyword evidence="2" id="KW-0813">Transport</keyword>
<feature type="domain" description="Amino acid permease/ SLC12A" evidence="8">
    <location>
        <begin position="78"/>
        <end position="536"/>
    </location>
</feature>
<dbReference type="Pfam" id="PF00324">
    <property type="entry name" value="AA_permease"/>
    <property type="match status" value="1"/>
</dbReference>
<dbReference type="RefSeq" id="XP_041406474.1">
    <property type="nucleotide sequence ID" value="XM_041550540.1"/>
</dbReference>
<feature type="transmembrane region" description="Helical" evidence="7">
    <location>
        <begin position="66"/>
        <end position="88"/>
    </location>
</feature>
<evidence type="ECO:0000256" key="2">
    <source>
        <dbReference type="ARBA" id="ARBA00022448"/>
    </source>
</evidence>
<feature type="transmembrane region" description="Helical" evidence="7">
    <location>
        <begin position="433"/>
        <end position="455"/>
    </location>
</feature>
<feature type="compositionally biased region" description="Polar residues" evidence="6">
    <location>
        <begin position="589"/>
        <end position="602"/>
    </location>
</feature>
<dbReference type="AlphaFoldDB" id="A0A8H2VFI8"/>
<feature type="transmembrane region" description="Helical" evidence="7">
    <location>
        <begin position="410"/>
        <end position="427"/>
    </location>
</feature>
<dbReference type="Proteomes" id="UP000644660">
    <property type="component" value="Unassembled WGS sequence"/>
</dbReference>
<dbReference type="Gene3D" id="1.20.1740.10">
    <property type="entry name" value="Amino acid/polyamine transporter I"/>
    <property type="match status" value="1"/>
</dbReference>
<keyword evidence="5 7" id="KW-0472">Membrane</keyword>
<comment type="subcellular location">
    <subcellularLocation>
        <location evidence="1">Membrane</location>
        <topology evidence="1">Multi-pass membrane protein</topology>
    </subcellularLocation>
</comment>
<proteinExistence type="predicted"/>
<evidence type="ECO:0000259" key="8">
    <source>
        <dbReference type="Pfam" id="PF00324"/>
    </source>
</evidence>
<feature type="transmembrane region" description="Helical" evidence="7">
    <location>
        <begin position="257"/>
        <end position="276"/>
    </location>
</feature>
<feature type="transmembrane region" description="Helical" evidence="7">
    <location>
        <begin position="476"/>
        <end position="497"/>
    </location>
</feature>
<dbReference type="InterPro" id="IPR004841">
    <property type="entry name" value="AA-permease/SLC12A_dom"/>
</dbReference>
<evidence type="ECO:0000256" key="3">
    <source>
        <dbReference type="ARBA" id="ARBA00022692"/>
    </source>
</evidence>
<evidence type="ECO:0000256" key="4">
    <source>
        <dbReference type="ARBA" id="ARBA00022989"/>
    </source>
</evidence>
<dbReference type="PANTHER" id="PTHR45649">
    <property type="entry name" value="AMINO-ACID PERMEASE BAT1"/>
    <property type="match status" value="1"/>
</dbReference>
<dbReference type="EMBL" id="CAEFZW010000004">
    <property type="protein sequence ID" value="CAB4254630.1"/>
    <property type="molecule type" value="Genomic_DNA"/>
</dbReference>
<feature type="transmembrane region" description="Helical" evidence="7">
    <location>
        <begin position="94"/>
        <end position="114"/>
    </location>
</feature>
<keyword evidence="3 7" id="KW-0812">Transmembrane</keyword>
<dbReference type="PANTHER" id="PTHR45649:SF3">
    <property type="entry name" value="POLYAMINE TRANSPORTER TPO5"/>
    <property type="match status" value="1"/>
</dbReference>
<sequence>MRDYNIITNNVRNSLNVARHTFNPDELFENLHTILHEESDENEVEEVEHFKYEQQLDKSFLSRSSVIGLGFGLMSPVLGMCTSMAIGLKNGGPLTIILGFIVSGICIWFCSLSLGEIVSKFPMEIHVGSAMLAPESFKLAASWYTGWLMLIGNWTMSTSITFAGAQLTISLILMTNKDLISETYLIWYTVIVFYLVVTIVGVINLKFARFIEIINKVCVIWIIYAIIFIDILLLIFHREKYRSLKYALFHFDNSLSGYSSAFISFIIGFQQSNFTLQGFSMLPALADEVNAPEKDIPRAMSNSVLISAFSGVIFLIPIMIILPDVENLFNENNYNILPIVNIFVKSTDSMIVSFFLVLMILGNLFFSGIGSITTSSRAVYSFSRDHAIPRHDLWTFVDPESQSKVPANSVLLSMAISYILGLLALFSTAAFNAFIGAAVLCLCSGTCIPLILVLFRRRRVLKNAPVKIRYKLGWTINIVSILWLLLSMFSVCLPVSVPVTVRSMNYAIIVYILCLICITGLYYKWGKYNFNLPLADEMRGTTNIEFSSIPENVDAELSKKGDDDNEENDGETVDGTTLTNSKIDDTINEENPFTETASNILN</sequence>
<feature type="compositionally biased region" description="Acidic residues" evidence="6">
    <location>
        <begin position="563"/>
        <end position="572"/>
    </location>
</feature>
<protein>
    <submittedName>
        <fullName evidence="9">Similar to Saccharomyces cerevisiae YKL174C TPO5 Protein involved in excretion of putrescine and spermidine</fullName>
    </submittedName>
</protein>